<dbReference type="Proteomes" id="UP000076023">
    <property type="component" value="Unassembled WGS sequence"/>
</dbReference>
<keyword evidence="2" id="KW-0812">Transmembrane</keyword>
<keyword evidence="6" id="KW-1185">Reference proteome</keyword>
<dbReference type="GO" id="GO:0016791">
    <property type="term" value="F:phosphatase activity"/>
    <property type="evidence" value="ECO:0007669"/>
    <property type="project" value="TreeGrafter"/>
</dbReference>
<dbReference type="OrthoDB" id="311592at2"/>
<dbReference type="SMART" id="SM00065">
    <property type="entry name" value="GAF"/>
    <property type="match status" value="1"/>
</dbReference>
<gene>
    <name evidence="5" type="ORF">TSACC_3335</name>
</gene>
<reference evidence="6" key="1">
    <citation type="journal article" date="2017" name="Genome Announc.">
        <title>Draft Genome Sequence of Terrimicrobium sacchariphilum NM-5T, a Facultative Anaerobic Soil Bacterium of the Class Spartobacteria.</title>
        <authorList>
            <person name="Qiu Y.L."/>
            <person name="Tourlousse D.M."/>
            <person name="Matsuura N."/>
            <person name="Ohashi A."/>
            <person name="Sekiguchi Y."/>
        </authorList>
    </citation>
    <scope>NUCLEOTIDE SEQUENCE [LARGE SCALE GENOMIC DNA]</scope>
    <source>
        <strain evidence="6">NM-5</strain>
    </source>
</reference>
<accession>A0A146GD77</accession>
<keyword evidence="2" id="KW-1133">Transmembrane helix</keyword>
<evidence type="ECO:0000313" key="5">
    <source>
        <dbReference type="EMBL" id="GAT35270.1"/>
    </source>
</evidence>
<dbReference type="Pfam" id="PF13185">
    <property type="entry name" value="GAF_2"/>
    <property type="match status" value="1"/>
</dbReference>
<dbReference type="InterPro" id="IPR001932">
    <property type="entry name" value="PPM-type_phosphatase-like_dom"/>
</dbReference>
<evidence type="ECO:0000256" key="2">
    <source>
        <dbReference type="SAM" id="Phobius"/>
    </source>
</evidence>
<dbReference type="Pfam" id="PF07228">
    <property type="entry name" value="SpoIIE"/>
    <property type="match status" value="1"/>
</dbReference>
<dbReference type="InterPro" id="IPR052016">
    <property type="entry name" value="Bact_Sigma-Reg"/>
</dbReference>
<dbReference type="EMBL" id="BDCO01000003">
    <property type="protein sequence ID" value="GAT35270.1"/>
    <property type="molecule type" value="Genomic_DNA"/>
</dbReference>
<evidence type="ECO:0000259" key="4">
    <source>
        <dbReference type="SMART" id="SM00331"/>
    </source>
</evidence>
<dbReference type="RefSeq" id="WP_075081099.1">
    <property type="nucleotide sequence ID" value="NZ_BDCO01000003.1"/>
</dbReference>
<evidence type="ECO:0000256" key="1">
    <source>
        <dbReference type="ARBA" id="ARBA00022801"/>
    </source>
</evidence>
<dbReference type="SUPFAM" id="SSF55781">
    <property type="entry name" value="GAF domain-like"/>
    <property type="match status" value="1"/>
</dbReference>
<dbReference type="SMART" id="SM00331">
    <property type="entry name" value="PP2C_SIG"/>
    <property type="match status" value="1"/>
</dbReference>
<dbReference type="InterPro" id="IPR029016">
    <property type="entry name" value="GAF-like_dom_sf"/>
</dbReference>
<keyword evidence="2" id="KW-0472">Membrane</keyword>
<keyword evidence="1" id="KW-0378">Hydrolase</keyword>
<dbReference type="Gene3D" id="3.60.40.10">
    <property type="entry name" value="PPM-type phosphatase domain"/>
    <property type="match status" value="1"/>
</dbReference>
<comment type="caution">
    <text evidence="5">The sequence shown here is derived from an EMBL/GenBank/DDBJ whole genome shotgun (WGS) entry which is preliminary data.</text>
</comment>
<feature type="domain" description="PPM-type phosphatase" evidence="4">
    <location>
        <begin position="254"/>
        <end position="475"/>
    </location>
</feature>
<proteinExistence type="predicted"/>
<feature type="domain" description="GAF" evidence="3">
    <location>
        <begin position="61"/>
        <end position="227"/>
    </location>
</feature>
<sequence>MWTYIFFTLFFGAFIALLVVLNTFTRRIAELERQRAELQVEEDRVFDFLHELGEAFSEGVRSSELHRLIVEAATRILDAHGGALYLMDKSDSMLVPGFISKGCPALHEVPEHVLQQAETNHMALESYLRLSSIRRGEGIMGASLVDPRPRLYVEAELIPNPAADNPLVAHSAMVAPLIYRRKILGVLALANGPMSTPFTEKDMNVFKTIAEQSAFALYNEVVYLEAGEKKRLDHDLEIAREIQAILLPSAPPTITGYELSGINVPARQVSGDYLDYIRVDDRRLGVAIADVSGKGVPASLIMAMCRSVIRSEAVGKTSAAEVLRRVNQQLYPDIKEDMFISMAYLILDSENNSVTLARAGHDAPLLYRSATGDIEKLSPKGMALGIDSGTVFNRVCADFQFDLHADDCVLLYTDGATEALNREGAEYGLPRLIDLLQNSAPNGANAIVGRITDDVKGFVGNYPQHDDITLIAIRKK</sequence>
<dbReference type="AlphaFoldDB" id="A0A146GD77"/>
<feature type="transmembrane region" description="Helical" evidence="2">
    <location>
        <begin position="6"/>
        <end position="25"/>
    </location>
</feature>
<dbReference type="PANTHER" id="PTHR43156">
    <property type="entry name" value="STAGE II SPORULATION PROTEIN E-RELATED"/>
    <property type="match status" value="1"/>
</dbReference>
<dbReference type="InterPro" id="IPR003018">
    <property type="entry name" value="GAF"/>
</dbReference>
<dbReference type="SUPFAM" id="SSF81606">
    <property type="entry name" value="PP2C-like"/>
    <property type="match status" value="1"/>
</dbReference>
<dbReference type="Gene3D" id="3.30.450.40">
    <property type="match status" value="1"/>
</dbReference>
<organism evidence="5 6">
    <name type="scientific">Terrimicrobium sacchariphilum</name>
    <dbReference type="NCBI Taxonomy" id="690879"/>
    <lineage>
        <taxon>Bacteria</taxon>
        <taxon>Pseudomonadati</taxon>
        <taxon>Verrucomicrobiota</taxon>
        <taxon>Terrimicrobiia</taxon>
        <taxon>Terrimicrobiales</taxon>
        <taxon>Terrimicrobiaceae</taxon>
        <taxon>Terrimicrobium</taxon>
    </lineage>
</organism>
<dbReference type="STRING" id="690879.TSACC_3335"/>
<name>A0A146GD77_TERSA</name>
<dbReference type="InParanoid" id="A0A146GD77"/>
<protein>
    <submittedName>
        <fullName evidence="5">Serine phosphatase RsbU, regulator of sigma subunit</fullName>
    </submittedName>
</protein>
<dbReference type="PANTHER" id="PTHR43156:SF2">
    <property type="entry name" value="STAGE II SPORULATION PROTEIN E"/>
    <property type="match status" value="1"/>
</dbReference>
<evidence type="ECO:0000313" key="6">
    <source>
        <dbReference type="Proteomes" id="UP000076023"/>
    </source>
</evidence>
<evidence type="ECO:0000259" key="3">
    <source>
        <dbReference type="SMART" id="SM00065"/>
    </source>
</evidence>
<dbReference type="InterPro" id="IPR036457">
    <property type="entry name" value="PPM-type-like_dom_sf"/>
</dbReference>